<dbReference type="InterPro" id="IPR001452">
    <property type="entry name" value="SH3_domain"/>
</dbReference>
<keyword evidence="6" id="KW-1185">Reference proteome</keyword>
<evidence type="ECO:0000313" key="6">
    <source>
        <dbReference type="Proteomes" id="UP001385951"/>
    </source>
</evidence>
<sequence length="410" mass="44417">MASALVADSTSDIHRLSLSVDRPPSASPFPSPGSPFLPPPSLGSHEFASKPLPTPQAMAMRHIDTKSKSPTLTTQGDALTAPLSPSGDGGITPTLTVGHRSLAAAMSPITPKPMQSFQIQQQPQPQPQSQPPQPTTPTSDSLPLSDPRRVSLASSRPAPPSPAVSRRASAALSRHSSTRSRRQSRASVLSQQVDHDKIPSSSSAATVTQESTVPKRRSWLVKIRDFAFVTSDDRHAGRGPDVPKPNRARHRWSTLSVSSTSSSRHSDIDEEDDEEKNGGWSPFRWNTLSSHFSWGSKPHADEEAGPSRTDFERNFDMSSPVDEHEDKPYDDDDEDYEECPNEDEPLAPGLYRALYSFDPEGTAEMALEEEQVVRVVGRGGGVGWAIVEQDGGGHALVPESYLELIQADEA</sequence>
<feature type="region of interest" description="Disordered" evidence="3">
    <location>
        <begin position="230"/>
        <end position="282"/>
    </location>
</feature>
<dbReference type="SUPFAM" id="SSF50044">
    <property type="entry name" value="SH3-domain"/>
    <property type="match status" value="1"/>
</dbReference>
<dbReference type="EMBL" id="JASBNA010000001">
    <property type="protein sequence ID" value="KAK7696545.1"/>
    <property type="molecule type" value="Genomic_DNA"/>
</dbReference>
<feature type="region of interest" description="Disordered" evidence="3">
    <location>
        <begin position="1"/>
        <end position="216"/>
    </location>
</feature>
<comment type="caution">
    <text evidence="5">The sequence shown here is derived from an EMBL/GenBank/DDBJ whole genome shotgun (WGS) entry which is preliminary data.</text>
</comment>
<feature type="compositionally biased region" description="Polar residues" evidence="3">
    <location>
        <begin position="68"/>
        <end position="77"/>
    </location>
</feature>
<dbReference type="Gene3D" id="2.30.30.40">
    <property type="entry name" value="SH3 Domains"/>
    <property type="match status" value="1"/>
</dbReference>
<evidence type="ECO:0000256" key="3">
    <source>
        <dbReference type="SAM" id="MobiDB-lite"/>
    </source>
</evidence>
<proteinExistence type="predicted"/>
<dbReference type="AlphaFoldDB" id="A0AAW0GYS1"/>
<dbReference type="PROSITE" id="PS50002">
    <property type="entry name" value="SH3"/>
    <property type="match status" value="1"/>
</dbReference>
<evidence type="ECO:0000256" key="2">
    <source>
        <dbReference type="PROSITE-ProRule" id="PRU00192"/>
    </source>
</evidence>
<organism evidence="5 6">
    <name type="scientific">Cerrena zonata</name>
    <dbReference type="NCBI Taxonomy" id="2478898"/>
    <lineage>
        <taxon>Eukaryota</taxon>
        <taxon>Fungi</taxon>
        <taxon>Dikarya</taxon>
        <taxon>Basidiomycota</taxon>
        <taxon>Agaricomycotina</taxon>
        <taxon>Agaricomycetes</taxon>
        <taxon>Polyporales</taxon>
        <taxon>Cerrenaceae</taxon>
        <taxon>Cerrena</taxon>
    </lineage>
</organism>
<dbReference type="InterPro" id="IPR036028">
    <property type="entry name" value="SH3-like_dom_sf"/>
</dbReference>
<dbReference type="Proteomes" id="UP001385951">
    <property type="component" value="Unassembled WGS sequence"/>
</dbReference>
<dbReference type="SMART" id="SM00326">
    <property type="entry name" value="SH3"/>
    <property type="match status" value="1"/>
</dbReference>
<feature type="compositionally biased region" description="Low complexity" evidence="3">
    <location>
        <begin position="136"/>
        <end position="156"/>
    </location>
</feature>
<evidence type="ECO:0000259" key="4">
    <source>
        <dbReference type="PROSITE" id="PS50002"/>
    </source>
</evidence>
<reference evidence="5 6" key="1">
    <citation type="submission" date="2022-09" db="EMBL/GenBank/DDBJ databases">
        <authorList>
            <person name="Palmer J.M."/>
        </authorList>
    </citation>
    <scope>NUCLEOTIDE SEQUENCE [LARGE SCALE GENOMIC DNA]</scope>
    <source>
        <strain evidence="5 6">DSM 7382</strain>
    </source>
</reference>
<feature type="compositionally biased region" description="Basic and acidic residues" evidence="3">
    <location>
        <begin position="309"/>
        <end position="327"/>
    </location>
</feature>
<protein>
    <recommendedName>
        <fullName evidence="4">SH3 domain-containing protein</fullName>
    </recommendedName>
</protein>
<feature type="compositionally biased region" description="Low complexity" evidence="3">
    <location>
        <begin position="163"/>
        <end position="175"/>
    </location>
</feature>
<feature type="compositionally biased region" description="Polar residues" evidence="3">
    <location>
        <begin position="199"/>
        <end position="212"/>
    </location>
</feature>
<feature type="compositionally biased region" description="Pro residues" evidence="3">
    <location>
        <begin position="25"/>
        <end position="41"/>
    </location>
</feature>
<feature type="domain" description="SH3" evidence="4">
    <location>
        <begin position="346"/>
        <end position="407"/>
    </location>
</feature>
<gene>
    <name evidence="5" type="ORF">QCA50_001203</name>
</gene>
<accession>A0AAW0GYS1</accession>
<evidence type="ECO:0000256" key="1">
    <source>
        <dbReference type="ARBA" id="ARBA00022443"/>
    </source>
</evidence>
<evidence type="ECO:0000313" key="5">
    <source>
        <dbReference type="EMBL" id="KAK7696545.1"/>
    </source>
</evidence>
<feature type="compositionally biased region" description="Acidic residues" evidence="3">
    <location>
        <begin position="328"/>
        <end position="345"/>
    </location>
</feature>
<keyword evidence="1 2" id="KW-0728">SH3 domain</keyword>
<feature type="compositionally biased region" description="Pro residues" evidence="3">
    <location>
        <begin position="124"/>
        <end position="135"/>
    </location>
</feature>
<feature type="region of interest" description="Disordered" evidence="3">
    <location>
        <begin position="294"/>
        <end position="346"/>
    </location>
</feature>
<feature type="compositionally biased region" description="Low complexity" evidence="3">
    <location>
        <begin position="253"/>
        <end position="263"/>
    </location>
</feature>
<name>A0AAW0GYS1_9APHY</name>